<dbReference type="AlphaFoldDB" id="A0AAN1MJB7"/>
<accession>A0AAN1MJB7</accession>
<gene>
    <name evidence="1" type="ORF">C2L64_13025</name>
</gene>
<dbReference type="EMBL" id="CP026105">
    <property type="protein sequence ID" value="AUT69130.1"/>
    <property type="molecule type" value="Genomic_DNA"/>
</dbReference>
<dbReference type="Proteomes" id="UP000236649">
    <property type="component" value="Chromosome 1"/>
</dbReference>
<dbReference type="KEGG" id="phs:C2L64_13025"/>
<organism evidence="1 2">
    <name type="scientific">Paraburkholderia hospita</name>
    <dbReference type="NCBI Taxonomy" id="169430"/>
    <lineage>
        <taxon>Bacteria</taxon>
        <taxon>Pseudomonadati</taxon>
        <taxon>Pseudomonadota</taxon>
        <taxon>Betaproteobacteria</taxon>
        <taxon>Burkholderiales</taxon>
        <taxon>Burkholderiaceae</taxon>
        <taxon>Paraburkholderia</taxon>
    </lineage>
</organism>
<protein>
    <submittedName>
        <fullName evidence="1">Uncharacterized protein</fullName>
    </submittedName>
</protein>
<reference evidence="1 2" key="1">
    <citation type="submission" date="2018-01" db="EMBL/GenBank/DDBJ databases">
        <title>Species boundaries and ecological features among Paraburkholderia terrae DSMZ17804T, P. hospita DSMZ17164T and P. caribensis DSMZ13236T.</title>
        <authorList>
            <person name="Pratama A.A."/>
        </authorList>
    </citation>
    <scope>NUCLEOTIDE SEQUENCE [LARGE SCALE GENOMIC DNA]</scope>
    <source>
        <strain evidence="1 2">DSM 17164</strain>
    </source>
</reference>
<proteinExistence type="predicted"/>
<name>A0AAN1MJB7_9BURK</name>
<evidence type="ECO:0000313" key="2">
    <source>
        <dbReference type="Proteomes" id="UP000236649"/>
    </source>
</evidence>
<evidence type="ECO:0000313" key="1">
    <source>
        <dbReference type="EMBL" id="AUT69130.1"/>
    </source>
</evidence>
<sequence length="72" mass="8235">MARLRGARATLQLRYIDVVIVHINSIVRRVVPTTASEILNCINEVGFNCSLVHELRNRSRHPADRGQQDRTQ</sequence>